<dbReference type="GO" id="GO:0000026">
    <property type="term" value="F:alpha-1,2-mannosyltransferase activity"/>
    <property type="evidence" value="ECO:0007669"/>
    <property type="project" value="TreeGrafter"/>
</dbReference>
<keyword evidence="4 10" id="KW-0328">Glycosyltransferase</keyword>
<dbReference type="AlphaFoldDB" id="A0A9P8CY64"/>
<evidence type="ECO:0000256" key="5">
    <source>
        <dbReference type="ARBA" id="ARBA00022679"/>
    </source>
</evidence>
<evidence type="ECO:0000256" key="11">
    <source>
        <dbReference type="SAM" id="MobiDB-lite"/>
    </source>
</evidence>
<evidence type="ECO:0000256" key="9">
    <source>
        <dbReference type="ARBA" id="ARBA00023136"/>
    </source>
</evidence>
<dbReference type="PANTHER" id="PTHR22760">
    <property type="entry name" value="GLYCOSYLTRANSFERASE"/>
    <property type="match status" value="1"/>
</dbReference>
<evidence type="ECO:0000256" key="4">
    <source>
        <dbReference type="ARBA" id="ARBA00022676"/>
    </source>
</evidence>
<dbReference type="EC" id="2.4.1.-" evidence="10"/>
<comment type="pathway">
    <text evidence="2">Protein modification; protein glycosylation.</text>
</comment>
<feature type="transmembrane region" description="Helical" evidence="10">
    <location>
        <begin position="491"/>
        <end position="512"/>
    </location>
</feature>
<evidence type="ECO:0000256" key="6">
    <source>
        <dbReference type="ARBA" id="ARBA00022692"/>
    </source>
</evidence>
<reference evidence="12" key="1">
    <citation type="submission" date="2021-07" db="EMBL/GenBank/DDBJ databases">
        <title>Draft genome of Mortierella alpina, strain LL118, isolated from an aspen leaf litter sample.</title>
        <authorList>
            <person name="Yang S."/>
            <person name="Vinatzer B.A."/>
        </authorList>
    </citation>
    <scope>NUCLEOTIDE SEQUENCE</scope>
    <source>
        <strain evidence="12">LL118</strain>
    </source>
</reference>
<protein>
    <recommendedName>
        <fullName evidence="10">Mannosyltransferase</fullName>
        <ecNumber evidence="10">2.4.1.-</ecNumber>
    </recommendedName>
</protein>
<dbReference type="GO" id="GO:0006487">
    <property type="term" value="P:protein N-linked glycosylation"/>
    <property type="evidence" value="ECO:0007669"/>
    <property type="project" value="TreeGrafter"/>
</dbReference>
<keyword evidence="9 10" id="KW-0472">Membrane</keyword>
<feature type="transmembrane region" description="Helical" evidence="10">
    <location>
        <begin position="345"/>
        <end position="366"/>
    </location>
</feature>
<dbReference type="GO" id="GO:0005789">
    <property type="term" value="C:endoplasmic reticulum membrane"/>
    <property type="evidence" value="ECO:0007669"/>
    <property type="project" value="UniProtKB-SubCell"/>
</dbReference>
<evidence type="ECO:0000256" key="1">
    <source>
        <dbReference type="ARBA" id="ARBA00004477"/>
    </source>
</evidence>
<keyword evidence="7 10" id="KW-0256">Endoplasmic reticulum</keyword>
<feature type="compositionally biased region" description="Low complexity" evidence="11">
    <location>
        <begin position="21"/>
        <end position="59"/>
    </location>
</feature>
<comment type="similarity">
    <text evidence="3 10">Belongs to the glycosyltransferase 22 family.</text>
</comment>
<gene>
    <name evidence="12" type="ORF">KVV02_000031</name>
</gene>
<evidence type="ECO:0000256" key="7">
    <source>
        <dbReference type="ARBA" id="ARBA00022824"/>
    </source>
</evidence>
<comment type="subcellular location">
    <subcellularLocation>
        <location evidence="1 10">Endoplasmic reticulum membrane</location>
        <topology evidence="1 10">Multi-pass membrane protein</topology>
    </subcellularLocation>
</comment>
<keyword evidence="8 10" id="KW-1133">Transmembrane helix</keyword>
<organism evidence="12 13">
    <name type="scientific">Mortierella alpina</name>
    <name type="common">Oleaginous fungus</name>
    <name type="synonym">Mortierella renispora</name>
    <dbReference type="NCBI Taxonomy" id="64518"/>
    <lineage>
        <taxon>Eukaryota</taxon>
        <taxon>Fungi</taxon>
        <taxon>Fungi incertae sedis</taxon>
        <taxon>Mucoromycota</taxon>
        <taxon>Mortierellomycotina</taxon>
        <taxon>Mortierellomycetes</taxon>
        <taxon>Mortierellales</taxon>
        <taxon>Mortierellaceae</taxon>
        <taxon>Mortierella</taxon>
    </lineage>
</organism>
<feature type="transmembrane region" description="Helical" evidence="10">
    <location>
        <begin position="533"/>
        <end position="553"/>
    </location>
</feature>
<keyword evidence="5" id="KW-0808">Transferase</keyword>
<evidence type="ECO:0000256" key="10">
    <source>
        <dbReference type="RuleBase" id="RU363075"/>
    </source>
</evidence>
<proteinExistence type="inferred from homology"/>
<evidence type="ECO:0000256" key="3">
    <source>
        <dbReference type="ARBA" id="ARBA00007063"/>
    </source>
</evidence>
<dbReference type="Proteomes" id="UP000717515">
    <property type="component" value="Unassembled WGS sequence"/>
</dbReference>
<feature type="region of interest" description="Disordered" evidence="11">
    <location>
        <begin position="1"/>
        <end position="112"/>
    </location>
</feature>
<dbReference type="InterPro" id="IPR005599">
    <property type="entry name" value="GPI_mannosylTrfase"/>
</dbReference>
<evidence type="ECO:0000256" key="2">
    <source>
        <dbReference type="ARBA" id="ARBA00004922"/>
    </source>
</evidence>
<dbReference type="PANTHER" id="PTHR22760:SF2">
    <property type="entry name" value="ALPHA-1,2-MANNOSYLTRANSFERASE ALG9"/>
    <property type="match status" value="1"/>
</dbReference>
<dbReference type="EMBL" id="JAIFTL010000044">
    <property type="protein sequence ID" value="KAG9325283.1"/>
    <property type="molecule type" value="Genomic_DNA"/>
</dbReference>
<name>A0A9P8CY64_MORAP</name>
<feature type="transmembrane region" description="Helical" evidence="10">
    <location>
        <begin position="292"/>
        <end position="324"/>
    </location>
</feature>
<sequence length="799" mass="90083">MPSPAGTGARRPNGILASESTKTTTATTTSTTNNDMNGTTLREDTATTTATSTKQSLKQRASPHTNGNGAGKGSGYSKDEGQINGILVDKRITDDEHEDSADSNSDTCSDRDPNDELLRWRNAVMPYCPSYSVAFKTLFLVRALAATYSNISDCDEVFNYWEPMHYLQYGTGLQTWEYSPLYAIRSWAYILLHTLAAEIARLAMSANRLQVFFIIRIILGAISAHCEATLYRAVVDEVDPRIGRYLLLALLSSAGTWIASNAFLPSTFAMYTTMLFFSQMLQCPHRQSGKRTFWAIFWVGLGALLGWPFSAAVGLPFALEELLIHSRSQSRKKTVRFRDWRRMRLLRLLTSSVAVLGCVLVPIVLIDRYYYKKLVVVPLNIVLYNVFGGDVGPDIFGTEPWWFYILNGLLNFNVLFLAAIASLPVLVSQDQYSQELDVLTYYTIPDVLPNPPSGTGQLKDPLLLFTLKLSPLYLWLAIFTAQPHKEERFLFVVYPLLCFNAVMTLFMAQKIVQRGLDRFVTRSKTAAIHKYSAGLVWTVLIASAAISLSRILALHEHYSAPIEVYRRAFDLVQVPTPIVVEGSDPSVLPGSTAHSLNDARTPGSDNSVRVCVGKEWYRFPSHYFLPEGAKLGLIKSHFDGLLPGEFTEMAQSGELPPLSSQPSANGKQHRPMRIDWRWSAERRPGTSHVPRLMNNQNKEVSEHYTPLDQCQYLIDLDYSGRLENQGPEDLIEPRYLQDKEHWEKMYCKKFLDTTVGAGRNRWVRAFWIPDKITVALMRGQNKVWGDYCLARRKPMETKV</sequence>
<comment type="caution">
    <text evidence="12">The sequence shown here is derived from an EMBL/GenBank/DDBJ whole genome shotgun (WGS) entry which is preliminary data.</text>
</comment>
<accession>A0A9P8CY64</accession>
<dbReference type="Pfam" id="PF03901">
    <property type="entry name" value="Glyco_transf_22"/>
    <property type="match status" value="1"/>
</dbReference>
<feature type="transmembrane region" description="Helical" evidence="10">
    <location>
        <begin position="245"/>
        <end position="272"/>
    </location>
</feature>
<evidence type="ECO:0000313" key="12">
    <source>
        <dbReference type="EMBL" id="KAG9325283.1"/>
    </source>
</evidence>
<keyword evidence="6 10" id="KW-0812">Transmembrane</keyword>
<feature type="transmembrane region" description="Helical" evidence="10">
    <location>
        <begin position="211"/>
        <end position="233"/>
    </location>
</feature>
<evidence type="ECO:0000256" key="8">
    <source>
        <dbReference type="ARBA" id="ARBA00022989"/>
    </source>
</evidence>
<feature type="transmembrane region" description="Helical" evidence="10">
    <location>
        <begin position="462"/>
        <end position="479"/>
    </location>
</feature>
<feature type="transmembrane region" description="Helical" evidence="10">
    <location>
        <begin position="401"/>
        <end position="427"/>
    </location>
</feature>
<evidence type="ECO:0000313" key="13">
    <source>
        <dbReference type="Proteomes" id="UP000717515"/>
    </source>
</evidence>
<feature type="region of interest" description="Disordered" evidence="11">
    <location>
        <begin position="651"/>
        <end position="670"/>
    </location>
</feature>